<protein>
    <recommendedName>
        <fullName evidence="5">Glycosyltransferase 2-like domain-containing protein</fullName>
    </recommendedName>
</protein>
<comment type="similarity">
    <text evidence="2">Belongs to the glycosyltransferase 2 family.</text>
</comment>
<dbReference type="Gene3D" id="3.90.550.10">
    <property type="entry name" value="Spore Coat Polysaccharide Biosynthesis Protein SpsA, Chain A"/>
    <property type="match status" value="1"/>
</dbReference>
<evidence type="ECO:0000256" key="3">
    <source>
        <dbReference type="ARBA" id="ARBA00022676"/>
    </source>
</evidence>
<dbReference type="EMBL" id="CP019323">
    <property type="protein sequence ID" value="APX71979.1"/>
    <property type="molecule type" value="Genomic_DNA"/>
</dbReference>
<dbReference type="GO" id="GO:0016757">
    <property type="term" value="F:glycosyltransferase activity"/>
    <property type="evidence" value="ECO:0007669"/>
    <property type="project" value="UniProtKB-KW"/>
</dbReference>
<feature type="domain" description="Glycosyltransferase 2-like" evidence="5">
    <location>
        <begin position="6"/>
        <end position="110"/>
    </location>
</feature>
<dbReference type="OrthoDB" id="7665907at2"/>
<evidence type="ECO:0000259" key="5">
    <source>
        <dbReference type="Pfam" id="PF00535"/>
    </source>
</evidence>
<evidence type="ECO:0000256" key="4">
    <source>
        <dbReference type="ARBA" id="ARBA00022679"/>
    </source>
</evidence>
<name>A0A1P8Q2G4_9LACO</name>
<sequence>MSVVALVVTYNRLNLLKECLDGIGSQVVDTIVVDNASTDGTKEYLDSLDKTCFKVIHLAKNTGGSGGFFTGIKFFMENYKSDYLWLMDDDTIPKKDTLAKLLEVIPSIDEFGFLASNVRFTDGTPALMNIPVVDPLDWNEFGYKGEFLPVIKSASFVSLLLPRTIIQRVGLPYKEFFIWGDDSEYTSRISATTTSYFVPESLVIHKMSQNIGVDIVNDDTDRISRYYYLFRNKVFLARKKHGRSKVKTFAGMGLEVLQVGLGHKVTHRMSKLLVMTRGIISGCFFNPKISYVHKN</sequence>
<organism evidence="6 7">
    <name type="scientific">Companilactobacillus allii</name>
    <dbReference type="NCBI Taxonomy" id="1847728"/>
    <lineage>
        <taxon>Bacteria</taxon>
        <taxon>Bacillati</taxon>
        <taxon>Bacillota</taxon>
        <taxon>Bacilli</taxon>
        <taxon>Lactobacillales</taxon>
        <taxon>Lactobacillaceae</taxon>
        <taxon>Companilactobacillus</taxon>
    </lineage>
</organism>
<evidence type="ECO:0000256" key="1">
    <source>
        <dbReference type="ARBA" id="ARBA00004776"/>
    </source>
</evidence>
<dbReference type="AlphaFoldDB" id="A0A1P8Q2G4"/>
<keyword evidence="4" id="KW-0808">Transferase</keyword>
<dbReference type="Pfam" id="PF00535">
    <property type="entry name" value="Glycos_transf_2"/>
    <property type="match status" value="1"/>
</dbReference>
<keyword evidence="3" id="KW-0328">Glycosyltransferase</keyword>
<reference evidence="7" key="1">
    <citation type="submission" date="2016-12" db="EMBL/GenBank/DDBJ databases">
        <authorList>
            <person name="Jung M.Y."/>
            <person name="Lee S.H."/>
        </authorList>
    </citation>
    <scope>NUCLEOTIDE SEQUENCE [LARGE SCALE GENOMIC DNA]</scope>
    <source>
        <strain evidence="7">WiKim39</strain>
    </source>
</reference>
<dbReference type="InterPro" id="IPR029044">
    <property type="entry name" value="Nucleotide-diphossugar_trans"/>
</dbReference>
<dbReference type="PANTHER" id="PTHR43179">
    <property type="entry name" value="RHAMNOSYLTRANSFERASE WBBL"/>
    <property type="match status" value="1"/>
</dbReference>
<dbReference type="Proteomes" id="UP000187499">
    <property type="component" value="Chromosome"/>
</dbReference>
<comment type="pathway">
    <text evidence="1">Cell wall biogenesis; cell wall polysaccharide biosynthesis.</text>
</comment>
<gene>
    <name evidence="6" type="ORF">BTM29_05145</name>
</gene>
<dbReference type="InterPro" id="IPR001173">
    <property type="entry name" value="Glyco_trans_2-like"/>
</dbReference>
<dbReference type="PANTHER" id="PTHR43179:SF12">
    <property type="entry name" value="GALACTOFURANOSYLTRANSFERASE GLFT2"/>
    <property type="match status" value="1"/>
</dbReference>
<proteinExistence type="inferred from homology"/>
<evidence type="ECO:0000313" key="6">
    <source>
        <dbReference type="EMBL" id="APX71979.1"/>
    </source>
</evidence>
<dbReference type="SUPFAM" id="SSF53448">
    <property type="entry name" value="Nucleotide-diphospho-sugar transferases"/>
    <property type="match status" value="1"/>
</dbReference>
<evidence type="ECO:0000256" key="2">
    <source>
        <dbReference type="ARBA" id="ARBA00006739"/>
    </source>
</evidence>
<dbReference type="KEGG" id="lalw:BTM29_05145"/>
<evidence type="ECO:0000313" key="7">
    <source>
        <dbReference type="Proteomes" id="UP000187499"/>
    </source>
</evidence>
<accession>A0A1P8Q2G4</accession>
<dbReference type="RefSeq" id="WP_076614483.1">
    <property type="nucleotide sequence ID" value="NZ_CP019323.1"/>
</dbReference>
<keyword evidence="7" id="KW-1185">Reference proteome</keyword>
<dbReference type="STRING" id="1847728.BTM29_05145"/>